<proteinExistence type="inferred from homology"/>
<dbReference type="InterPro" id="IPR029063">
    <property type="entry name" value="SAM-dependent_MTases_sf"/>
</dbReference>
<accession>A0AAV7XGU2</accession>
<evidence type="ECO:0008006" key="4">
    <source>
        <dbReference type="Google" id="ProtNLM"/>
    </source>
</evidence>
<evidence type="ECO:0000256" key="1">
    <source>
        <dbReference type="PROSITE-ProRule" id="PRU00489"/>
    </source>
</evidence>
<dbReference type="InterPro" id="IPR007757">
    <property type="entry name" value="MT-A70-like"/>
</dbReference>
<dbReference type="GO" id="GO:0003676">
    <property type="term" value="F:nucleic acid binding"/>
    <property type="evidence" value="ECO:0007669"/>
    <property type="project" value="InterPro"/>
</dbReference>
<dbReference type="PROSITE" id="PS51143">
    <property type="entry name" value="MT_A70"/>
    <property type="match status" value="1"/>
</dbReference>
<organism evidence="2 3">
    <name type="scientific">Megalurothrips usitatus</name>
    <name type="common">bean blossom thrips</name>
    <dbReference type="NCBI Taxonomy" id="439358"/>
    <lineage>
        <taxon>Eukaryota</taxon>
        <taxon>Metazoa</taxon>
        <taxon>Ecdysozoa</taxon>
        <taxon>Arthropoda</taxon>
        <taxon>Hexapoda</taxon>
        <taxon>Insecta</taxon>
        <taxon>Pterygota</taxon>
        <taxon>Neoptera</taxon>
        <taxon>Paraneoptera</taxon>
        <taxon>Thysanoptera</taxon>
        <taxon>Terebrantia</taxon>
        <taxon>Thripoidea</taxon>
        <taxon>Thripidae</taxon>
        <taxon>Megalurothrips</taxon>
    </lineage>
</organism>
<keyword evidence="3" id="KW-1185">Reference proteome</keyword>
<name>A0AAV7XGU2_9NEOP</name>
<dbReference type="GO" id="GO:0005634">
    <property type="term" value="C:nucleus"/>
    <property type="evidence" value="ECO:0007669"/>
    <property type="project" value="TreeGrafter"/>
</dbReference>
<evidence type="ECO:0000313" key="3">
    <source>
        <dbReference type="Proteomes" id="UP001075354"/>
    </source>
</evidence>
<dbReference type="EMBL" id="JAPTSV010000009">
    <property type="protein sequence ID" value="KAJ1523939.1"/>
    <property type="molecule type" value="Genomic_DNA"/>
</dbReference>
<dbReference type="GO" id="GO:0008168">
    <property type="term" value="F:methyltransferase activity"/>
    <property type="evidence" value="ECO:0007669"/>
    <property type="project" value="InterPro"/>
</dbReference>
<evidence type="ECO:0000313" key="2">
    <source>
        <dbReference type="EMBL" id="KAJ1523939.1"/>
    </source>
</evidence>
<dbReference type="PANTHER" id="PTHR12829:SF4">
    <property type="entry name" value="N(6)-ADENINE-SPECIFIC METHYLTRANSFERASE METTL4"/>
    <property type="match status" value="1"/>
</dbReference>
<comment type="similarity">
    <text evidence="1">Belongs to the MT-A70-like family.</text>
</comment>
<dbReference type="AlphaFoldDB" id="A0AAV7XGU2"/>
<sequence length="382" mass="43943">MSVLLQTSDGLVVCHEKYLESCYEAVHKEDHLIKLVPHKHLFLVKTPYMKDEEAHKKVKEVQNPSSLQTRKRKFAASDKLTDLKVCDVKDVYQRLLTDAQHHGHFSFTPSATDIIHNNKDARLMSENLYKQSSDWIPSPFTGENNTSDTLVKKIGPESFVFPPNCKFFCRDVRDIKNHLDALGKFDLILLDPPWWNKYIRRKKSKCLQEGYKMMYNDCLGELPLNELLSPGGIIAVWCTNSKSNLEELRDKLFPMWGTKQIARWTWMKVTQSGHPVCPFSEPPGKQPFEQLIFGVRPEEIDLYCRPQDGKILMSVPSAIHSHKPPISDIMKPYVPAQPRSLEIFARYLLPNWTSWGLEVIKLQHSSLFHEGPVSLSEDVSVS</sequence>
<dbReference type="Gene3D" id="3.40.50.150">
    <property type="entry name" value="Vaccinia Virus protein VP39"/>
    <property type="match status" value="1"/>
</dbReference>
<dbReference type="PANTHER" id="PTHR12829">
    <property type="entry name" value="N6-ADENOSINE-METHYLTRANSFERASE"/>
    <property type="match status" value="1"/>
</dbReference>
<dbReference type="InterPro" id="IPR002052">
    <property type="entry name" value="DNA_methylase_N6_adenine_CS"/>
</dbReference>
<reference evidence="2" key="1">
    <citation type="submission" date="2022-12" db="EMBL/GenBank/DDBJ databases">
        <title>Chromosome-level genome assembly of the bean flower thrips Megalurothrips usitatus.</title>
        <authorList>
            <person name="Ma L."/>
            <person name="Liu Q."/>
            <person name="Li H."/>
            <person name="Cai W."/>
        </authorList>
    </citation>
    <scope>NUCLEOTIDE SEQUENCE</scope>
    <source>
        <strain evidence="2">Cailab_2022a</strain>
    </source>
</reference>
<dbReference type="PROSITE" id="PS00092">
    <property type="entry name" value="N6_MTASE"/>
    <property type="match status" value="1"/>
</dbReference>
<dbReference type="Pfam" id="PF05063">
    <property type="entry name" value="MT-A70"/>
    <property type="match status" value="1"/>
</dbReference>
<dbReference type="GO" id="GO:0032259">
    <property type="term" value="P:methylation"/>
    <property type="evidence" value="ECO:0007669"/>
    <property type="project" value="InterPro"/>
</dbReference>
<dbReference type="Proteomes" id="UP001075354">
    <property type="component" value="Chromosome 9"/>
</dbReference>
<protein>
    <recommendedName>
        <fullName evidence="4">Methyltransferase-like protein 4</fullName>
    </recommendedName>
</protein>
<dbReference type="SUPFAM" id="SSF53335">
    <property type="entry name" value="S-adenosyl-L-methionine-dependent methyltransferases"/>
    <property type="match status" value="1"/>
</dbReference>
<comment type="caution">
    <text evidence="2">The sequence shown here is derived from an EMBL/GenBank/DDBJ whole genome shotgun (WGS) entry which is preliminary data.</text>
</comment>
<gene>
    <name evidence="2" type="ORF">ONE63_010488</name>
</gene>